<name>Q6RYC5_HUMAN</name>
<accession>Q6RYC5</accession>
<gene>
    <name evidence="1" type="primary">PAX6</name>
</gene>
<dbReference type="OrthoDB" id="3225452at2759"/>
<organism evidence="1">
    <name type="scientific">Homo sapiens</name>
    <name type="common">Human</name>
    <dbReference type="NCBI Taxonomy" id="9606"/>
    <lineage>
        <taxon>Eukaryota</taxon>
        <taxon>Metazoa</taxon>
        <taxon>Chordata</taxon>
        <taxon>Craniata</taxon>
        <taxon>Vertebrata</taxon>
        <taxon>Euteleostomi</taxon>
        <taxon>Mammalia</taxon>
        <taxon>Eutheria</taxon>
        <taxon>Euarchontoglires</taxon>
        <taxon>Primates</taxon>
        <taxon>Haplorrhini</taxon>
        <taxon>Catarrhini</taxon>
        <taxon>Hominidae</taxon>
        <taxon>Homo</taxon>
    </lineage>
</organism>
<sequence length="30" mass="3053">VSNGCVSKILGGITRLAPSDPGQSVVVNRE</sequence>
<feature type="non-terminal residue" evidence="1">
    <location>
        <position position="1"/>
    </location>
</feature>
<reference evidence="1" key="1">
    <citation type="journal article" date="2004" name="J. Hum. Genet.">
        <title>De novo deletions in the paired domain of PAX6 in south Indian aniridic patients.</title>
        <authorList>
            <person name="Neethirajan G."/>
            <person name="Collinson J.M."/>
            <person name="Krishnadas S.R."/>
            <person name="Vijayalakshmi P."/>
            <person name="Shashikant S."/>
            <person name="Reena C."/>
            <person name="Sundaresan P."/>
        </authorList>
    </citation>
    <scope>NUCLEOTIDE SEQUENCE</scope>
</reference>
<protein>
    <submittedName>
        <fullName evidence="1">Mutant PAX6 protein</fullName>
    </submittedName>
</protein>
<dbReference type="AlphaFoldDB" id="Q6RYC5"/>
<evidence type="ECO:0000313" key="1">
    <source>
        <dbReference type="EMBL" id="AAS44593.1"/>
    </source>
</evidence>
<dbReference type="ChiTaRS" id="PAX6">
    <property type="organism name" value="human"/>
</dbReference>
<dbReference type="EMBL" id="AY485787">
    <property type="protein sequence ID" value="AAS44593.1"/>
    <property type="molecule type" value="Genomic_DNA"/>
</dbReference>
<proteinExistence type="predicted"/>